<feature type="transmembrane region" description="Helical" evidence="1">
    <location>
        <begin position="65"/>
        <end position="86"/>
    </location>
</feature>
<sequence>MYIQQAPVSGLAVASLVLGIIGTIFAWVPVFTIIWWVLGILSVIFAVLAMRNTKAGVPGAKRGHGMAVAGLVLGIITIIIAAYIQITVVSKIDAFVNGVNDLQSSYSRSYNY</sequence>
<feature type="transmembrane region" description="Helical" evidence="1">
    <location>
        <begin position="7"/>
        <end position="27"/>
    </location>
</feature>
<dbReference type="InterPro" id="IPR025241">
    <property type="entry name" value="DUF4190"/>
</dbReference>
<dbReference type="RefSeq" id="WP_004106304.1">
    <property type="nucleotide sequence ID" value="NZ_CP029984.1"/>
</dbReference>
<evidence type="ECO:0000313" key="4">
    <source>
        <dbReference type="Proteomes" id="UP000234905"/>
    </source>
</evidence>
<dbReference type="AlphaFoldDB" id="A0AAP8ISL4"/>
<evidence type="ECO:0000259" key="2">
    <source>
        <dbReference type="Pfam" id="PF13828"/>
    </source>
</evidence>
<reference evidence="3 4" key="1">
    <citation type="submission" date="2017-12" db="EMBL/GenBank/DDBJ databases">
        <title>Phylogenetic diversity of female urinary microbiome.</title>
        <authorList>
            <person name="Thomas-White K."/>
            <person name="Wolfe A.J."/>
        </authorList>
    </citation>
    <scope>NUCLEOTIDE SEQUENCE [LARGE SCALE GENOMIC DNA]</scope>
    <source>
        <strain evidence="3 4">UMB0682</strain>
    </source>
</reference>
<dbReference type="EMBL" id="PKJN01000001">
    <property type="protein sequence ID" value="PKZ59877.1"/>
    <property type="molecule type" value="Genomic_DNA"/>
</dbReference>
<keyword evidence="1" id="KW-0812">Transmembrane</keyword>
<keyword evidence="1" id="KW-1133">Transmembrane helix</keyword>
<keyword evidence="1" id="KW-0472">Membrane</keyword>
<accession>A0AAP8ISL4</accession>
<name>A0AAP8ISL4_GARVA</name>
<feature type="transmembrane region" description="Helical" evidence="1">
    <location>
        <begin position="33"/>
        <end position="53"/>
    </location>
</feature>
<feature type="domain" description="DUF4190" evidence="2">
    <location>
        <begin position="11"/>
        <end position="81"/>
    </location>
</feature>
<evidence type="ECO:0000313" key="3">
    <source>
        <dbReference type="EMBL" id="PKZ59877.1"/>
    </source>
</evidence>
<organism evidence="3 4">
    <name type="scientific">Gardnerella vaginalis</name>
    <dbReference type="NCBI Taxonomy" id="2702"/>
    <lineage>
        <taxon>Bacteria</taxon>
        <taxon>Bacillati</taxon>
        <taxon>Actinomycetota</taxon>
        <taxon>Actinomycetes</taxon>
        <taxon>Bifidobacteriales</taxon>
        <taxon>Bifidobacteriaceae</taxon>
        <taxon>Gardnerella</taxon>
    </lineage>
</organism>
<evidence type="ECO:0000256" key="1">
    <source>
        <dbReference type="SAM" id="Phobius"/>
    </source>
</evidence>
<dbReference type="Pfam" id="PF13828">
    <property type="entry name" value="DUF4190"/>
    <property type="match status" value="1"/>
</dbReference>
<gene>
    <name evidence="3" type="ORF">CYJ61_00235</name>
</gene>
<dbReference type="Proteomes" id="UP000234905">
    <property type="component" value="Unassembled WGS sequence"/>
</dbReference>
<protein>
    <submittedName>
        <fullName evidence="3">DUF4190 domain-containing protein</fullName>
    </submittedName>
</protein>
<proteinExistence type="predicted"/>
<comment type="caution">
    <text evidence="3">The sequence shown here is derived from an EMBL/GenBank/DDBJ whole genome shotgun (WGS) entry which is preliminary data.</text>
</comment>